<dbReference type="GO" id="GO:0042734">
    <property type="term" value="C:presynaptic membrane"/>
    <property type="evidence" value="ECO:0007669"/>
    <property type="project" value="UniProtKB-SubCell"/>
</dbReference>
<keyword evidence="17" id="KW-0770">Synapse</keyword>
<keyword evidence="24" id="KW-0449">Lipoprotein</keyword>
<dbReference type="GO" id="GO:0031083">
    <property type="term" value="C:BLOC-1 complex"/>
    <property type="evidence" value="ECO:0007669"/>
    <property type="project" value="Ensembl"/>
</dbReference>
<dbReference type="GeneTree" id="ENSGT00390000010434"/>
<evidence type="ECO:0000256" key="12">
    <source>
        <dbReference type="ARBA" id="ARBA00022679"/>
    </source>
</evidence>
<dbReference type="Ensembl" id="ENSABRT00000013118.1">
    <property type="protein sequence ID" value="ENSABRP00000009221.1"/>
    <property type="gene ID" value="ENSABRG00000008151.1"/>
</dbReference>
<feature type="compositionally biased region" description="Gly residues" evidence="30">
    <location>
        <begin position="177"/>
        <end position="187"/>
    </location>
</feature>
<evidence type="ECO:0000256" key="8">
    <source>
        <dbReference type="ARBA" id="ARBA00008941"/>
    </source>
</evidence>
<evidence type="ECO:0000256" key="25">
    <source>
        <dbReference type="ARBA" id="ARBA00023329"/>
    </source>
</evidence>
<dbReference type="GO" id="GO:0005802">
    <property type="term" value="C:trans-Golgi network"/>
    <property type="evidence" value="ECO:0007669"/>
    <property type="project" value="TreeGrafter"/>
</dbReference>
<keyword evidence="12 29" id="KW-0808">Transferase</keyword>
<organism evidence="32 33">
    <name type="scientific">Anser brachyrhynchus</name>
    <name type="common">Pink-footed goose</name>
    <dbReference type="NCBI Taxonomy" id="132585"/>
    <lineage>
        <taxon>Eukaryota</taxon>
        <taxon>Metazoa</taxon>
        <taxon>Chordata</taxon>
        <taxon>Craniata</taxon>
        <taxon>Vertebrata</taxon>
        <taxon>Euteleostomi</taxon>
        <taxon>Archelosauria</taxon>
        <taxon>Archosauria</taxon>
        <taxon>Dinosauria</taxon>
        <taxon>Saurischia</taxon>
        <taxon>Theropoda</taxon>
        <taxon>Coelurosauria</taxon>
        <taxon>Aves</taxon>
        <taxon>Neognathae</taxon>
        <taxon>Galloanserae</taxon>
        <taxon>Anseriformes</taxon>
        <taxon>Anatidae</taxon>
        <taxon>Anserinae</taxon>
        <taxon>Anser</taxon>
    </lineage>
</organism>
<dbReference type="GO" id="GO:0031901">
    <property type="term" value="C:early endosome membrane"/>
    <property type="evidence" value="ECO:0007669"/>
    <property type="project" value="Ensembl"/>
</dbReference>
<dbReference type="GO" id="GO:0030425">
    <property type="term" value="C:dendrite"/>
    <property type="evidence" value="ECO:0007669"/>
    <property type="project" value="UniProtKB-SubCell"/>
</dbReference>
<dbReference type="PROSITE" id="PS50290">
    <property type="entry name" value="PI3_4_KINASE_3"/>
    <property type="match status" value="1"/>
</dbReference>
<comment type="catalytic activity">
    <reaction evidence="1 29">
        <text>a 1,2-diacyl-sn-glycero-3-phospho-(1D-myo-inositol) + ATP = a 1,2-diacyl-sn-glycero-3-phospho-(1D-myo-inositol 4-phosphate) + ADP + H(+)</text>
        <dbReference type="Rhea" id="RHEA:19877"/>
        <dbReference type="ChEBI" id="CHEBI:15378"/>
        <dbReference type="ChEBI" id="CHEBI:30616"/>
        <dbReference type="ChEBI" id="CHEBI:57880"/>
        <dbReference type="ChEBI" id="CHEBI:58178"/>
        <dbReference type="ChEBI" id="CHEBI:456216"/>
        <dbReference type="EC" id="2.7.1.67"/>
    </reaction>
</comment>
<keyword evidence="11" id="KW-0771">Synaptosome</keyword>
<dbReference type="Pfam" id="PF00454">
    <property type="entry name" value="PI3_PI4_kinase"/>
    <property type="match status" value="1"/>
</dbReference>
<keyword evidence="33" id="KW-1185">Reference proteome</keyword>
<dbReference type="PANTHER" id="PTHR12865">
    <property type="entry name" value="PHOSPHATIDYLINOSITOL 4-KINASE TYPE-II"/>
    <property type="match status" value="1"/>
</dbReference>
<evidence type="ECO:0000313" key="32">
    <source>
        <dbReference type="Ensembl" id="ENSABRP00000009221.1"/>
    </source>
</evidence>
<accession>A0A8B9BTV5</accession>
<keyword evidence="20" id="KW-0496">Mitochondrion</keyword>
<evidence type="ECO:0000256" key="29">
    <source>
        <dbReference type="RuleBase" id="RU367084"/>
    </source>
</evidence>
<evidence type="ECO:0000256" key="28">
    <source>
        <dbReference type="ARBA" id="ARBA00037864"/>
    </source>
</evidence>
<evidence type="ECO:0000256" key="11">
    <source>
        <dbReference type="ARBA" id="ARBA00022599"/>
    </source>
</evidence>
<evidence type="ECO:0000256" key="20">
    <source>
        <dbReference type="ARBA" id="ARBA00023128"/>
    </source>
</evidence>
<evidence type="ECO:0000313" key="33">
    <source>
        <dbReference type="Proteomes" id="UP000694426"/>
    </source>
</evidence>
<dbReference type="GO" id="GO:0007032">
    <property type="term" value="P:endosome organization"/>
    <property type="evidence" value="ECO:0007669"/>
    <property type="project" value="TreeGrafter"/>
</dbReference>
<keyword evidence="22" id="KW-0564">Palmitate</keyword>
<feature type="region of interest" description="Disordered" evidence="30">
    <location>
        <begin position="141"/>
        <end position="229"/>
    </location>
</feature>
<dbReference type="GO" id="GO:0005524">
    <property type="term" value="F:ATP binding"/>
    <property type="evidence" value="ECO:0007669"/>
    <property type="project" value="UniProtKB-UniRule"/>
</dbReference>
<feature type="compositionally biased region" description="Polar residues" evidence="30">
    <location>
        <begin position="67"/>
        <end position="76"/>
    </location>
</feature>
<evidence type="ECO:0000256" key="21">
    <source>
        <dbReference type="ARBA" id="ARBA00023136"/>
    </source>
</evidence>
<evidence type="ECO:0000256" key="1">
    <source>
        <dbReference type="ARBA" id="ARBA00001686"/>
    </source>
</evidence>
<protein>
    <recommendedName>
        <fullName evidence="29">Phosphatidylinositol 4-kinase type 2</fullName>
        <ecNumber evidence="29">2.7.1.67</ecNumber>
    </recommendedName>
</protein>
<dbReference type="GO" id="GO:0035651">
    <property type="term" value="F:AP-3 adaptor complex binding"/>
    <property type="evidence" value="ECO:0007669"/>
    <property type="project" value="Ensembl"/>
</dbReference>
<dbReference type="GO" id="GO:0043204">
    <property type="term" value="C:perikaryon"/>
    <property type="evidence" value="ECO:0007669"/>
    <property type="project" value="UniProtKB-SubCell"/>
</dbReference>
<dbReference type="GO" id="GO:0046854">
    <property type="term" value="P:phosphatidylinositol phosphate biosynthetic process"/>
    <property type="evidence" value="ECO:0007669"/>
    <property type="project" value="UniProtKB-UniRule"/>
</dbReference>
<comment type="subcellular location">
    <subcellularLocation>
        <location evidence="4">Cell projection</location>
        <location evidence="4">Dendrite</location>
    </subcellularLocation>
    <subcellularLocation>
        <location evidence="7">Cytoplasmic vesicle</location>
    </subcellularLocation>
    <subcellularLocation>
        <location evidence="3">Endosome</location>
    </subcellularLocation>
    <subcellularLocation>
        <location evidence="28">Golgi apparatus</location>
        <location evidence="28">trans-Golgi network membrane</location>
        <topology evidence="28">Lipid-anchor</topology>
    </subcellularLocation>
    <subcellularLocation>
        <location evidence="5">Membrane raft</location>
    </subcellularLocation>
    <subcellularLocation>
        <location evidence="29">Membrane</location>
        <topology evidence="29">Peripheral membrane protein</topology>
    </subcellularLocation>
    <subcellularLocation>
        <location evidence="2">Mitochondrion</location>
    </subcellularLocation>
    <subcellularLocation>
        <location evidence="6">Perikaryon</location>
    </subcellularLocation>
    <subcellularLocation>
        <location evidence="27">Presynaptic cell membrane</location>
    </subcellularLocation>
    <subcellularLocation>
        <location evidence="26">Synapse</location>
        <location evidence="26">Synaptosome</location>
    </subcellularLocation>
</comment>
<name>A0A8B9BTV5_9AVES</name>
<dbReference type="PANTHER" id="PTHR12865:SF7">
    <property type="entry name" value="PHOSPHATIDYLINOSITOL 4-KINASE TYPE 2-ALPHA"/>
    <property type="match status" value="1"/>
</dbReference>
<keyword evidence="10" id="KW-0597">Phosphoprotein</keyword>
<evidence type="ECO:0000256" key="15">
    <source>
        <dbReference type="ARBA" id="ARBA00022777"/>
    </source>
</evidence>
<evidence type="ECO:0000256" key="26">
    <source>
        <dbReference type="ARBA" id="ARBA00034102"/>
    </source>
</evidence>
<evidence type="ECO:0000256" key="9">
    <source>
        <dbReference type="ARBA" id="ARBA00022475"/>
    </source>
</evidence>
<keyword evidence="13 29" id="KW-0547">Nucleotide-binding</keyword>
<evidence type="ECO:0000256" key="7">
    <source>
        <dbReference type="ARBA" id="ARBA00004541"/>
    </source>
</evidence>
<evidence type="ECO:0000256" key="18">
    <source>
        <dbReference type="ARBA" id="ARBA00023034"/>
    </source>
</evidence>
<evidence type="ECO:0000256" key="17">
    <source>
        <dbReference type="ARBA" id="ARBA00023018"/>
    </source>
</evidence>
<evidence type="ECO:0000256" key="23">
    <source>
        <dbReference type="ARBA" id="ARBA00023273"/>
    </source>
</evidence>
<evidence type="ECO:0000256" key="22">
    <source>
        <dbReference type="ARBA" id="ARBA00023139"/>
    </source>
</evidence>
<keyword evidence="18" id="KW-0333">Golgi apparatus</keyword>
<evidence type="ECO:0000256" key="2">
    <source>
        <dbReference type="ARBA" id="ARBA00004173"/>
    </source>
</evidence>
<keyword evidence="25" id="KW-0968">Cytoplasmic vesicle</keyword>
<dbReference type="Proteomes" id="UP000694426">
    <property type="component" value="Unplaced"/>
</dbReference>
<evidence type="ECO:0000256" key="6">
    <source>
        <dbReference type="ARBA" id="ARBA00004484"/>
    </source>
</evidence>
<evidence type="ECO:0000256" key="30">
    <source>
        <dbReference type="SAM" id="MobiDB-lite"/>
    </source>
</evidence>
<keyword evidence="14" id="KW-0967">Endosome</keyword>
<evidence type="ECO:0000256" key="5">
    <source>
        <dbReference type="ARBA" id="ARBA00004285"/>
    </source>
</evidence>
<keyword evidence="16 29" id="KW-0067">ATP-binding</keyword>
<dbReference type="GO" id="GO:0004430">
    <property type="term" value="F:1-phosphatidylinositol 4-kinase activity"/>
    <property type="evidence" value="ECO:0007669"/>
    <property type="project" value="UniProtKB-UniRule"/>
</dbReference>
<dbReference type="EC" id="2.7.1.67" evidence="29"/>
<dbReference type="GO" id="GO:0005765">
    <property type="term" value="C:lysosomal membrane"/>
    <property type="evidence" value="ECO:0007669"/>
    <property type="project" value="TreeGrafter"/>
</dbReference>
<evidence type="ECO:0000256" key="10">
    <source>
        <dbReference type="ARBA" id="ARBA00022553"/>
    </source>
</evidence>
<keyword evidence="9" id="KW-1003">Cell membrane</keyword>
<evidence type="ECO:0000259" key="31">
    <source>
        <dbReference type="PROSITE" id="PS50290"/>
    </source>
</evidence>
<keyword evidence="23" id="KW-0966">Cell projection</keyword>
<comment type="similarity">
    <text evidence="8 29">Belongs to the PI3/PI4-kinase family. Type II PI4K subfamily.</text>
</comment>
<dbReference type="InterPro" id="IPR000403">
    <property type="entry name" value="PI3/4_kinase_cat_dom"/>
</dbReference>
<evidence type="ECO:0000256" key="16">
    <source>
        <dbReference type="ARBA" id="ARBA00022840"/>
    </source>
</evidence>
<dbReference type="GO" id="GO:0045121">
    <property type="term" value="C:membrane raft"/>
    <property type="evidence" value="ECO:0007669"/>
    <property type="project" value="UniProtKB-SubCell"/>
</dbReference>
<dbReference type="AlphaFoldDB" id="A0A8B9BTV5"/>
<dbReference type="GO" id="GO:0000139">
    <property type="term" value="C:Golgi membrane"/>
    <property type="evidence" value="ECO:0007669"/>
    <property type="project" value="Ensembl"/>
</dbReference>
<gene>
    <name evidence="32" type="primary">PI4K2A</name>
</gene>
<evidence type="ECO:0000256" key="24">
    <source>
        <dbReference type="ARBA" id="ARBA00023288"/>
    </source>
</evidence>
<dbReference type="GO" id="GO:0007030">
    <property type="term" value="P:Golgi organization"/>
    <property type="evidence" value="ECO:0007669"/>
    <property type="project" value="TreeGrafter"/>
</dbReference>
<feature type="region of interest" description="Disordered" evidence="30">
    <location>
        <begin position="59"/>
        <end position="128"/>
    </location>
</feature>
<feature type="domain" description="PI3K/PI4K catalytic" evidence="31">
    <location>
        <begin position="219"/>
        <end position="562"/>
    </location>
</feature>
<feature type="compositionally biased region" description="Basic residues" evidence="30">
    <location>
        <begin position="194"/>
        <end position="204"/>
    </location>
</feature>
<dbReference type="InterPro" id="IPR039756">
    <property type="entry name" value="Lsb6/PI4K2"/>
</dbReference>
<evidence type="ECO:0000256" key="4">
    <source>
        <dbReference type="ARBA" id="ARBA00004279"/>
    </source>
</evidence>
<dbReference type="GO" id="GO:0005739">
    <property type="term" value="C:mitochondrion"/>
    <property type="evidence" value="ECO:0007669"/>
    <property type="project" value="UniProtKB-SubCell"/>
</dbReference>
<reference evidence="32" key="2">
    <citation type="submission" date="2025-09" db="UniProtKB">
        <authorList>
            <consortium name="Ensembl"/>
        </authorList>
    </citation>
    <scope>IDENTIFICATION</scope>
</reference>
<reference evidence="32" key="1">
    <citation type="submission" date="2025-08" db="UniProtKB">
        <authorList>
            <consortium name="Ensembl"/>
        </authorList>
    </citation>
    <scope>IDENTIFICATION</scope>
</reference>
<dbReference type="GO" id="GO:0098978">
    <property type="term" value="C:glutamatergic synapse"/>
    <property type="evidence" value="ECO:0007669"/>
    <property type="project" value="Ensembl"/>
</dbReference>
<sequence>MRDAHGERGGELCAPCLHPCRAPIPAHPAQTPLLQPWHPALPCPGPLPRLSLLLSRHRCRPHPAPQGRSTSRSGQASPGPLWRGCPQGNGQAEPFGGTAVTQRRGHRPQSAAPPGDRGWKSGARRCPSAGTCSSLLPAGIGTLGNGARSQPRPLATRSAPRGMVAAPTTPSPSPAGGCSGGAGGRAGALGRTRAVGRGRRHHGGLRAALGHLGGGQRGPFSHQQGFGTGARPAWQGDPWPCRGGGWQCHGPKIIGVFKPKNEEPYGQLNPKWTKWLQKLCCPCCFGRDCLVLNQGYLSEAGASLVDQKLELNIVPRTKVVYLASETFNYSAIDRVKSRGKRLALEKVPKVGQRFNRIGLPPKVGSFQLFVEGYKDADYWLRRFEAEPLPENTNRQLLLQFERLVVLDYIIRNTGRGVGDGPLLLGGLPCNWCSASFQDSDWVVVKEPIIKLAAIDNGLAFPLKHPDSWRAYPFYWAWLPQAKIPFSQEIKDLILPKISDPNFVKDLEEDLYELFKKDPGFDRGQFHKQIAVMRGQILNLTQALKDGKSPLHLVQMPPVIVETARSHQRAASESYTQSFQSRKPFFSWW</sequence>
<evidence type="ECO:0000256" key="3">
    <source>
        <dbReference type="ARBA" id="ARBA00004177"/>
    </source>
</evidence>
<evidence type="ECO:0000256" key="19">
    <source>
        <dbReference type="ARBA" id="ARBA00023098"/>
    </source>
</evidence>
<keyword evidence="21 29" id="KW-0472">Membrane</keyword>
<evidence type="ECO:0000256" key="13">
    <source>
        <dbReference type="ARBA" id="ARBA00022741"/>
    </source>
</evidence>
<keyword evidence="19" id="KW-0443">Lipid metabolism</keyword>
<dbReference type="GO" id="GO:0048786">
    <property type="term" value="C:presynaptic active zone"/>
    <property type="evidence" value="ECO:0007669"/>
    <property type="project" value="Ensembl"/>
</dbReference>
<evidence type="ECO:0000256" key="27">
    <source>
        <dbReference type="ARBA" id="ARBA00034111"/>
    </source>
</evidence>
<proteinExistence type="inferred from homology"/>
<evidence type="ECO:0000256" key="14">
    <source>
        <dbReference type="ARBA" id="ARBA00022753"/>
    </source>
</evidence>
<keyword evidence="15 29" id="KW-0418">Kinase</keyword>